<keyword evidence="10" id="KW-0739">Sodium transport</keyword>
<evidence type="ECO:0000256" key="11">
    <source>
        <dbReference type="SAM" id="Phobius"/>
    </source>
</evidence>
<evidence type="ECO:0000256" key="2">
    <source>
        <dbReference type="ARBA" id="ARBA00005551"/>
    </source>
</evidence>
<feature type="transmembrane region" description="Helical" evidence="11">
    <location>
        <begin position="359"/>
        <end position="378"/>
    </location>
</feature>
<keyword evidence="14" id="KW-1185">Reference proteome</keyword>
<sequence length="435" mass="46559">MESYQFIFDVAIILLITKSFSMLTKKVDLPQVVGALIGGLILGPSALGLVTPSDFLGAVAELGVIVLMFGAGLQTDIKELKRSGKASFFIALCGVIVPFAGGTALAFAFHAGDGNFLQDMFVGTVLTATSVSITVEALKEMGKLSTNSGNAILGAALIDDILGLILLTLITGMSDKSVSLWLVIIKVVAFFAVSLLMGGFLHRLIQRWMESATWNRKRFAVISLAFCFFYAYLAEAVFGVADITGAFIAGLIISNTTRATYVSARCETLSYMFLSPVFFASIGLKVNLTHMNLSVVWLSVLLIAVAILTKVVGCGLGAKLCGYTKDESIRIGVGMITRGEVALIVANKGIASGLMHDTFLVPIILMVVCTAIVTPILLRKVYPKAKTASDYSDLVQSDLVDNYEEVRDLDRATQTLLDMHERLSHPSDDGPSSKA</sequence>
<feature type="domain" description="Cation/H+ exchanger transmembrane" evidence="12">
    <location>
        <begin position="14"/>
        <end position="378"/>
    </location>
</feature>
<evidence type="ECO:0000256" key="8">
    <source>
        <dbReference type="ARBA" id="ARBA00023065"/>
    </source>
</evidence>
<evidence type="ECO:0000256" key="1">
    <source>
        <dbReference type="ARBA" id="ARBA00004141"/>
    </source>
</evidence>
<feature type="transmembrane region" description="Helical" evidence="11">
    <location>
        <begin position="269"/>
        <end position="288"/>
    </location>
</feature>
<feature type="transmembrane region" description="Helical" evidence="11">
    <location>
        <begin position="150"/>
        <end position="172"/>
    </location>
</feature>
<feature type="transmembrane region" description="Helical" evidence="11">
    <location>
        <begin position="55"/>
        <end position="74"/>
    </location>
</feature>
<keyword evidence="3" id="KW-0813">Transport</keyword>
<dbReference type="InterPro" id="IPR006153">
    <property type="entry name" value="Cation/H_exchanger_TM"/>
</dbReference>
<dbReference type="PANTHER" id="PTHR43562">
    <property type="entry name" value="NAPA-TYPE SODIUM/HYDROGEN ANTIPORTER"/>
    <property type="match status" value="1"/>
</dbReference>
<reference evidence="13 14" key="1">
    <citation type="submission" date="2020-08" db="EMBL/GenBank/DDBJ databases">
        <title>Genome public.</title>
        <authorList>
            <person name="Liu C."/>
            <person name="Sun Q."/>
        </authorList>
    </citation>
    <scope>NUCLEOTIDE SEQUENCE [LARGE SCALE GENOMIC DNA]</scope>
    <source>
        <strain evidence="13 14">BX1</strain>
    </source>
</reference>
<keyword evidence="9 11" id="KW-0472">Membrane</keyword>
<organism evidence="13 14">
    <name type="scientific">Yanshouia hominis</name>
    <dbReference type="NCBI Taxonomy" id="2763673"/>
    <lineage>
        <taxon>Bacteria</taxon>
        <taxon>Bacillati</taxon>
        <taxon>Bacillota</taxon>
        <taxon>Clostridia</taxon>
        <taxon>Eubacteriales</taxon>
        <taxon>Oscillospiraceae</taxon>
        <taxon>Yanshouia</taxon>
    </lineage>
</organism>
<feature type="transmembrane region" description="Helical" evidence="11">
    <location>
        <begin position="31"/>
        <end position="49"/>
    </location>
</feature>
<comment type="subcellular location">
    <subcellularLocation>
        <location evidence="1">Membrane</location>
        <topology evidence="1">Multi-pass membrane protein</topology>
    </subcellularLocation>
</comment>
<name>A0ABR7NH04_9FIRM</name>
<evidence type="ECO:0000256" key="9">
    <source>
        <dbReference type="ARBA" id="ARBA00023136"/>
    </source>
</evidence>
<feature type="transmembrane region" description="Helical" evidence="11">
    <location>
        <begin position="178"/>
        <end position="201"/>
    </location>
</feature>
<dbReference type="Pfam" id="PF00999">
    <property type="entry name" value="Na_H_Exchanger"/>
    <property type="match status" value="1"/>
</dbReference>
<dbReference type="InterPro" id="IPR038770">
    <property type="entry name" value="Na+/solute_symporter_sf"/>
</dbReference>
<feature type="transmembrane region" description="Helical" evidence="11">
    <location>
        <begin position="86"/>
        <end position="108"/>
    </location>
</feature>
<feature type="transmembrane region" description="Helical" evidence="11">
    <location>
        <begin position="221"/>
        <end position="249"/>
    </location>
</feature>
<feature type="transmembrane region" description="Helical" evidence="11">
    <location>
        <begin position="6"/>
        <end position="24"/>
    </location>
</feature>
<feature type="transmembrane region" description="Helical" evidence="11">
    <location>
        <begin position="120"/>
        <end position="138"/>
    </location>
</feature>
<evidence type="ECO:0000256" key="3">
    <source>
        <dbReference type="ARBA" id="ARBA00022448"/>
    </source>
</evidence>
<keyword evidence="4" id="KW-0050">Antiport</keyword>
<evidence type="ECO:0000256" key="7">
    <source>
        <dbReference type="ARBA" id="ARBA00023053"/>
    </source>
</evidence>
<evidence type="ECO:0000313" key="14">
    <source>
        <dbReference type="Proteomes" id="UP000658131"/>
    </source>
</evidence>
<dbReference type="Gene3D" id="1.20.1530.20">
    <property type="match status" value="1"/>
</dbReference>
<comment type="similarity">
    <text evidence="2">Belongs to the monovalent cation:proton antiporter 2 (CPA2) transporter (TC 2.A.37) family.</text>
</comment>
<proteinExistence type="inferred from homology"/>
<keyword evidence="5 11" id="KW-0812">Transmembrane</keyword>
<evidence type="ECO:0000256" key="6">
    <source>
        <dbReference type="ARBA" id="ARBA00022989"/>
    </source>
</evidence>
<evidence type="ECO:0000256" key="4">
    <source>
        <dbReference type="ARBA" id="ARBA00022449"/>
    </source>
</evidence>
<evidence type="ECO:0000256" key="5">
    <source>
        <dbReference type="ARBA" id="ARBA00022692"/>
    </source>
</evidence>
<dbReference type="RefSeq" id="WP_262399298.1">
    <property type="nucleotide sequence ID" value="NZ_JACRTB010000006.1"/>
</dbReference>
<keyword evidence="6 11" id="KW-1133">Transmembrane helix</keyword>
<dbReference type="EMBL" id="JACRTB010000006">
    <property type="protein sequence ID" value="MBC8575677.1"/>
    <property type="molecule type" value="Genomic_DNA"/>
</dbReference>
<gene>
    <name evidence="13" type="ORF">H8717_04520</name>
</gene>
<dbReference type="Proteomes" id="UP000658131">
    <property type="component" value="Unassembled WGS sequence"/>
</dbReference>
<keyword evidence="8" id="KW-0406">Ion transport</keyword>
<accession>A0ABR7NH04</accession>
<keyword evidence="7" id="KW-0915">Sodium</keyword>
<evidence type="ECO:0000256" key="10">
    <source>
        <dbReference type="ARBA" id="ARBA00023201"/>
    </source>
</evidence>
<feature type="transmembrane region" description="Helical" evidence="11">
    <location>
        <begin position="295"/>
        <end position="318"/>
    </location>
</feature>
<evidence type="ECO:0000259" key="12">
    <source>
        <dbReference type="Pfam" id="PF00999"/>
    </source>
</evidence>
<dbReference type="PANTHER" id="PTHR43562:SF3">
    <property type="entry name" value="SODIUM ION_PROTON EXCHANGER (EUROFUNG)"/>
    <property type="match status" value="1"/>
</dbReference>
<protein>
    <submittedName>
        <fullName evidence="13">Cation:proton antiporter</fullName>
    </submittedName>
</protein>
<evidence type="ECO:0000313" key="13">
    <source>
        <dbReference type="EMBL" id="MBC8575677.1"/>
    </source>
</evidence>
<comment type="caution">
    <text evidence="13">The sequence shown here is derived from an EMBL/GenBank/DDBJ whole genome shotgun (WGS) entry which is preliminary data.</text>
</comment>